<dbReference type="RefSeq" id="WP_202832674.1">
    <property type="nucleotide sequence ID" value="NZ_JAETWB010000006.1"/>
</dbReference>
<keyword evidence="6" id="KW-1185">Reference proteome</keyword>
<dbReference type="InterPro" id="IPR007173">
    <property type="entry name" value="ALO_C"/>
</dbReference>
<reference evidence="5 6" key="1">
    <citation type="submission" date="2021-01" db="EMBL/GenBank/DDBJ databases">
        <title>Belnapia mucosa sp. nov. and Belnapia arida sp. nov., isolated from the Tabernas Desert (Almeria, Spain).</title>
        <authorList>
            <person name="Molina-Menor E."/>
            <person name="Vidal-Verdu A."/>
            <person name="Calonge A."/>
            <person name="Satari L."/>
            <person name="Pereto J."/>
            <person name="Porcar M."/>
        </authorList>
    </citation>
    <scope>NUCLEOTIDE SEQUENCE [LARGE SCALE GENOMIC DNA]</scope>
    <source>
        <strain evidence="5 6">T18</strain>
    </source>
</reference>
<keyword evidence="1" id="KW-0285">Flavoprotein</keyword>
<feature type="domain" description="FAD-binding PCMH-type" evidence="4">
    <location>
        <begin position="26"/>
        <end position="197"/>
    </location>
</feature>
<keyword evidence="2" id="KW-0560">Oxidoreductase</keyword>
<evidence type="ECO:0000313" key="6">
    <source>
        <dbReference type="Proteomes" id="UP000660885"/>
    </source>
</evidence>
<comment type="caution">
    <text evidence="5">The sequence shown here is derived from an EMBL/GenBank/DDBJ whole genome shotgun (WGS) entry which is preliminary data.</text>
</comment>
<proteinExistence type="predicted"/>
<feature type="transmembrane region" description="Helical" evidence="3">
    <location>
        <begin position="172"/>
        <end position="194"/>
    </location>
</feature>
<dbReference type="Pfam" id="PF01565">
    <property type="entry name" value="FAD_binding_4"/>
    <property type="match status" value="1"/>
</dbReference>
<dbReference type="InterPro" id="IPR010031">
    <property type="entry name" value="FAD_lactone_oxidase-like"/>
</dbReference>
<dbReference type="InterPro" id="IPR006094">
    <property type="entry name" value="Oxid_FAD_bind_N"/>
</dbReference>
<dbReference type="InterPro" id="IPR016169">
    <property type="entry name" value="FAD-bd_PCMH_sub2"/>
</dbReference>
<dbReference type="InterPro" id="IPR016166">
    <property type="entry name" value="FAD-bd_PCMH"/>
</dbReference>
<keyword evidence="3" id="KW-0472">Membrane</keyword>
<dbReference type="InterPro" id="IPR036318">
    <property type="entry name" value="FAD-bd_PCMH-like_sf"/>
</dbReference>
<keyword evidence="1" id="KW-0274">FAD</keyword>
<dbReference type="Proteomes" id="UP000660885">
    <property type="component" value="Unassembled WGS sequence"/>
</dbReference>
<evidence type="ECO:0000313" key="5">
    <source>
        <dbReference type="EMBL" id="MBL6079447.1"/>
    </source>
</evidence>
<keyword evidence="3" id="KW-1133">Transmembrane helix</keyword>
<feature type="transmembrane region" description="Helical" evidence="3">
    <location>
        <begin position="215"/>
        <end position="232"/>
    </location>
</feature>
<dbReference type="PANTHER" id="PTHR43762:SF1">
    <property type="entry name" value="D-ARABINONO-1,4-LACTONE OXIDASE"/>
    <property type="match status" value="1"/>
</dbReference>
<dbReference type="InterPro" id="IPR016171">
    <property type="entry name" value="Vanillyl_alc_oxidase_C-sub2"/>
</dbReference>
<accession>A0ABS1U6W8</accession>
<evidence type="ECO:0000256" key="1">
    <source>
        <dbReference type="ARBA" id="ARBA00022827"/>
    </source>
</evidence>
<dbReference type="Gene3D" id="1.10.45.10">
    <property type="entry name" value="Vanillyl-alcohol Oxidase, Chain A, domain 4"/>
    <property type="match status" value="1"/>
</dbReference>
<evidence type="ECO:0000256" key="2">
    <source>
        <dbReference type="ARBA" id="ARBA00023002"/>
    </source>
</evidence>
<gene>
    <name evidence="5" type="ORF">JMJ56_15615</name>
</gene>
<organism evidence="5 6">
    <name type="scientific">Belnapia arida</name>
    <dbReference type="NCBI Taxonomy" id="2804533"/>
    <lineage>
        <taxon>Bacteria</taxon>
        <taxon>Pseudomonadati</taxon>
        <taxon>Pseudomonadota</taxon>
        <taxon>Alphaproteobacteria</taxon>
        <taxon>Acetobacterales</taxon>
        <taxon>Roseomonadaceae</taxon>
        <taxon>Belnapia</taxon>
    </lineage>
</organism>
<name>A0ABS1U6W8_9PROT</name>
<dbReference type="Gene3D" id="3.30.465.10">
    <property type="match status" value="1"/>
</dbReference>
<sequence>MPDTLAAQAATRPTAWKQTALQGWGRSSLSPCLAARPERLRELRAALDAPEGRTLIAHGGGRSYGDAALNTDGAVVVTGRLDRILGFDPATGELVAEPGVTFADLLDVFLPRGFVAPVSPGTAHVTLGGALANDVHGKNHHHAGSFGEHVLWFDLLLADGRMQRVSPESDPALFQATIGGIGLTGLVAALCFRLMRVPSNALAVRRRRVRNLDDFLAGFAAAGGATWSVGWIDALAGGASLGRGVLETAEPAESGIEARPAKARRFPIDAPGWLLNGASVRAFNEFYWRRVPASGQQVTVPYRQFLYPLDAIEGWNRMYGKQGFRQFQCVVPPGPGEAALRQLLETVAAGGNASFLAVLKVMGPQGQGMLSFGMPGYSLALDIPARPGSEAIFARLERITRDAGGRIYLAKDSLLSAESFAAMYPRADEFRAVRQRVDPHRRLSSDMARRIGL</sequence>
<dbReference type="PANTHER" id="PTHR43762">
    <property type="entry name" value="L-GULONOLACTONE OXIDASE"/>
    <property type="match status" value="1"/>
</dbReference>
<evidence type="ECO:0000259" key="4">
    <source>
        <dbReference type="PROSITE" id="PS51387"/>
    </source>
</evidence>
<dbReference type="SUPFAM" id="SSF56176">
    <property type="entry name" value="FAD-binding/transporter-associated domain-like"/>
    <property type="match status" value="1"/>
</dbReference>
<protein>
    <submittedName>
        <fullName evidence="5">FAD-binding oxidoreductase</fullName>
    </submittedName>
</protein>
<dbReference type="PROSITE" id="PS51387">
    <property type="entry name" value="FAD_PCMH"/>
    <property type="match status" value="1"/>
</dbReference>
<evidence type="ECO:0000256" key="3">
    <source>
        <dbReference type="SAM" id="Phobius"/>
    </source>
</evidence>
<keyword evidence="3" id="KW-0812">Transmembrane</keyword>
<dbReference type="Pfam" id="PF04030">
    <property type="entry name" value="ALO"/>
    <property type="match status" value="1"/>
</dbReference>
<dbReference type="EMBL" id="JAETWB010000006">
    <property type="protein sequence ID" value="MBL6079447.1"/>
    <property type="molecule type" value="Genomic_DNA"/>
</dbReference>